<dbReference type="GO" id="GO:0071972">
    <property type="term" value="F:peptidoglycan L,D-transpeptidase activity"/>
    <property type="evidence" value="ECO:0007669"/>
    <property type="project" value="TreeGrafter"/>
</dbReference>
<dbReference type="GO" id="GO:0009252">
    <property type="term" value="P:peptidoglycan biosynthetic process"/>
    <property type="evidence" value="ECO:0007669"/>
    <property type="project" value="UniProtKB-KW"/>
</dbReference>
<keyword evidence="24" id="KW-1185">Reference proteome</keyword>
<feature type="transmembrane region" description="Helical" evidence="20">
    <location>
        <begin position="33"/>
        <end position="53"/>
    </location>
</feature>
<keyword evidence="9 20" id="KW-0812">Transmembrane</keyword>
<feature type="domain" description="Penicillin-binding protein dimerisation" evidence="22">
    <location>
        <begin position="78"/>
        <end position="246"/>
    </location>
</feature>
<dbReference type="SUPFAM" id="SSF56601">
    <property type="entry name" value="beta-lactamase/transpeptidase-like"/>
    <property type="match status" value="1"/>
</dbReference>
<evidence type="ECO:0000256" key="7">
    <source>
        <dbReference type="ARBA" id="ARBA00022519"/>
    </source>
</evidence>
<evidence type="ECO:0000256" key="15">
    <source>
        <dbReference type="ARBA" id="ARBA00023136"/>
    </source>
</evidence>
<dbReference type="InterPro" id="IPR005311">
    <property type="entry name" value="PBP_dimer"/>
</dbReference>
<dbReference type="GO" id="GO:0008360">
    <property type="term" value="P:regulation of cell shape"/>
    <property type="evidence" value="ECO:0007669"/>
    <property type="project" value="UniProtKB-KW"/>
</dbReference>
<dbReference type="GO" id="GO:0008800">
    <property type="term" value="F:beta-lactamase activity"/>
    <property type="evidence" value="ECO:0007669"/>
    <property type="project" value="UniProtKB-UniRule"/>
</dbReference>
<sequence length="601" mass="65045">MTALQQPSPVKPANTRRKQKQSQRTVGRQLRPVLLLFAVTGLLLGGLGSRLAYLQLAKGDRNRQLAENNRIRILPKLPVRGLLLDRKGRIIADSRLSHSLFIWPLAQTSERWPETVQLLAEILEIPTEEIQTKVEQAEPNSPTLVRIARNLTPAQITAIEEYSIDLDGVEIDAEPIRSYPHGTLAAHVVGYTGEITSEELDALRERGYRLGDVIGRMGVERGFESQLRGEWGGQQVEVDGSGRIVRILGEKQARAGLNISLTLDLDVQRAAEAALDDRRGAIVAIDPHSGGILAMVSHPTFDPNIFSTRITHETWEALQSQGNPFINRAVRGYPPGSTFKVVTAIAGMESGKYPPGTILNTYGVINLGGMLMPAWNGAGFGPLGYEGALQWSSNTFFGQVAVGVGGVTLIDWSRRLGFGVSTGVELAEESSGLIADDEWKRERFNDWGWTIGDTANMSIGQGFTLTTPLQVAVLFAIPANGGYLVRAHFLKDERPADAWRKSLDLNSANVATVQRGLRQVVTAGTGQALAVPHLPPTAGKSGTAEAPPGETHAWFGAYAPYDKPEIVVVAFAEHSGGGGGSVAAPMVREVLETYFDVKPPQ</sequence>
<dbReference type="PANTHER" id="PTHR30627">
    <property type="entry name" value="PEPTIDOGLYCAN D,D-TRANSPEPTIDASE"/>
    <property type="match status" value="1"/>
</dbReference>
<evidence type="ECO:0000256" key="2">
    <source>
        <dbReference type="ARBA" id="ARBA00004236"/>
    </source>
</evidence>
<dbReference type="EC" id="3.5.2.6" evidence="5 18"/>
<evidence type="ECO:0000313" key="23">
    <source>
        <dbReference type="EMBL" id="ERN42197.1"/>
    </source>
</evidence>
<dbReference type="GO" id="GO:0005886">
    <property type="term" value="C:plasma membrane"/>
    <property type="evidence" value="ECO:0007669"/>
    <property type="project" value="UniProtKB-SubCell"/>
</dbReference>
<dbReference type="GO" id="GO:0071555">
    <property type="term" value="P:cell wall organization"/>
    <property type="evidence" value="ECO:0007669"/>
    <property type="project" value="UniProtKB-KW"/>
</dbReference>
<evidence type="ECO:0000256" key="6">
    <source>
        <dbReference type="ARBA" id="ARBA00022475"/>
    </source>
</evidence>
<comment type="similarity">
    <text evidence="4 18">Belongs to the class-D beta-lactamase family.</text>
</comment>
<dbReference type="InterPro" id="IPR001460">
    <property type="entry name" value="PCN-bd_Tpept"/>
</dbReference>
<keyword evidence="6" id="KW-1003">Cell membrane</keyword>
<evidence type="ECO:0000256" key="5">
    <source>
        <dbReference type="ARBA" id="ARBA00012865"/>
    </source>
</evidence>
<evidence type="ECO:0000256" key="20">
    <source>
        <dbReference type="SAM" id="Phobius"/>
    </source>
</evidence>
<dbReference type="SUPFAM" id="SSF56519">
    <property type="entry name" value="Penicillin binding protein dimerisation domain"/>
    <property type="match status" value="1"/>
</dbReference>
<comment type="catalytic activity">
    <reaction evidence="18">
        <text>a beta-lactam + H2O = a substituted beta-amino acid</text>
        <dbReference type="Rhea" id="RHEA:20401"/>
        <dbReference type="ChEBI" id="CHEBI:15377"/>
        <dbReference type="ChEBI" id="CHEBI:35627"/>
        <dbReference type="ChEBI" id="CHEBI:140347"/>
        <dbReference type="EC" id="3.5.2.6"/>
    </reaction>
</comment>
<dbReference type="Pfam" id="PF03717">
    <property type="entry name" value="PBP_dimer"/>
    <property type="match status" value="1"/>
</dbReference>
<dbReference type="InterPro" id="IPR002137">
    <property type="entry name" value="Beta-lactam_class-D_AS"/>
</dbReference>
<dbReference type="RefSeq" id="WP_022605514.1">
    <property type="nucleotide sequence ID" value="NZ_ASSJ01000030.1"/>
</dbReference>
<keyword evidence="17" id="KW-0961">Cell wall biogenesis/degradation</keyword>
<evidence type="ECO:0000259" key="22">
    <source>
        <dbReference type="Pfam" id="PF03717"/>
    </source>
</evidence>
<dbReference type="Pfam" id="PF00905">
    <property type="entry name" value="Transpeptidase"/>
    <property type="match status" value="1"/>
</dbReference>
<dbReference type="InterPro" id="IPR017790">
    <property type="entry name" value="Penicillin-binding_protein_2"/>
</dbReference>
<evidence type="ECO:0000256" key="9">
    <source>
        <dbReference type="ARBA" id="ARBA00022692"/>
    </source>
</evidence>
<evidence type="ECO:0000256" key="14">
    <source>
        <dbReference type="ARBA" id="ARBA00022989"/>
    </source>
</evidence>
<dbReference type="InterPro" id="IPR036138">
    <property type="entry name" value="PBP_dimer_sf"/>
</dbReference>
<evidence type="ECO:0000256" key="10">
    <source>
        <dbReference type="ARBA" id="ARBA00022729"/>
    </source>
</evidence>
<comment type="subcellular location">
    <subcellularLocation>
        <location evidence="2">Cell membrane</location>
    </subcellularLocation>
    <subcellularLocation>
        <location evidence="1">Membrane</location>
        <topology evidence="1">Single-pass membrane protein</topology>
    </subcellularLocation>
</comment>
<evidence type="ECO:0000256" key="17">
    <source>
        <dbReference type="ARBA" id="ARBA00023316"/>
    </source>
</evidence>
<dbReference type="GO" id="GO:0008658">
    <property type="term" value="F:penicillin binding"/>
    <property type="evidence" value="ECO:0007669"/>
    <property type="project" value="InterPro"/>
</dbReference>
<evidence type="ECO:0000259" key="21">
    <source>
        <dbReference type="Pfam" id="PF00905"/>
    </source>
</evidence>
<dbReference type="Gene3D" id="3.40.710.10">
    <property type="entry name" value="DD-peptidase/beta-lactamase superfamily"/>
    <property type="match status" value="1"/>
</dbReference>
<evidence type="ECO:0000256" key="18">
    <source>
        <dbReference type="RuleBase" id="RU361140"/>
    </source>
</evidence>
<dbReference type="OrthoDB" id="9766847at2"/>
<dbReference type="Proteomes" id="UP000016960">
    <property type="component" value="Unassembled WGS sequence"/>
</dbReference>
<reference evidence="23 24" key="1">
    <citation type="submission" date="2013-05" db="EMBL/GenBank/DDBJ databases">
        <title>Draft genome sequence of Rubidibacter lacunae KORDI 51-2.</title>
        <authorList>
            <person name="Choi D.H."/>
            <person name="Noh J.H."/>
            <person name="Kwon K.-K."/>
            <person name="Lee J.-H."/>
            <person name="Ryu J.-Y."/>
        </authorList>
    </citation>
    <scope>NUCLEOTIDE SEQUENCE [LARGE SCALE GENOMIC DNA]</scope>
    <source>
        <strain evidence="23 24">KORDI 51-2</strain>
    </source>
</reference>
<dbReference type="PROSITE" id="PS00337">
    <property type="entry name" value="BETA_LACTAMASE_D"/>
    <property type="match status" value="1"/>
</dbReference>
<dbReference type="GO" id="GO:0017001">
    <property type="term" value="P:antibiotic catabolic process"/>
    <property type="evidence" value="ECO:0007669"/>
    <property type="project" value="InterPro"/>
</dbReference>
<evidence type="ECO:0000256" key="3">
    <source>
        <dbReference type="ARBA" id="ARBA00007171"/>
    </source>
</evidence>
<organism evidence="23 24">
    <name type="scientific">Rubidibacter lacunae KORDI 51-2</name>
    <dbReference type="NCBI Taxonomy" id="582515"/>
    <lineage>
        <taxon>Bacteria</taxon>
        <taxon>Bacillati</taxon>
        <taxon>Cyanobacteriota</taxon>
        <taxon>Cyanophyceae</taxon>
        <taxon>Oscillatoriophycideae</taxon>
        <taxon>Chroococcales</taxon>
        <taxon>Aphanothecaceae</taxon>
        <taxon>Rubidibacter</taxon>
    </lineage>
</organism>
<dbReference type="FunCoup" id="U5DMX6">
    <property type="interactions" value="22"/>
</dbReference>
<dbReference type="NCBIfam" id="TIGR03423">
    <property type="entry name" value="pbp2_mrdA"/>
    <property type="match status" value="1"/>
</dbReference>
<comment type="similarity">
    <text evidence="3">Belongs to the transpeptidase family.</text>
</comment>
<keyword evidence="12" id="KW-0133">Cell shape</keyword>
<dbReference type="EMBL" id="ASSJ01000030">
    <property type="protein sequence ID" value="ERN42197.1"/>
    <property type="molecule type" value="Genomic_DNA"/>
</dbReference>
<evidence type="ECO:0000256" key="8">
    <source>
        <dbReference type="ARBA" id="ARBA00022670"/>
    </source>
</evidence>
<keyword evidence="14 20" id="KW-1133">Transmembrane helix</keyword>
<dbReference type="Gene3D" id="3.90.1310.10">
    <property type="entry name" value="Penicillin-binding protein 2a (Domain 2)"/>
    <property type="match status" value="1"/>
</dbReference>
<dbReference type="AlphaFoldDB" id="U5DMX6"/>
<proteinExistence type="inferred from homology"/>
<evidence type="ECO:0000256" key="19">
    <source>
        <dbReference type="SAM" id="MobiDB-lite"/>
    </source>
</evidence>
<dbReference type="GO" id="GO:0006508">
    <property type="term" value="P:proteolysis"/>
    <property type="evidence" value="ECO:0007669"/>
    <property type="project" value="UniProtKB-KW"/>
</dbReference>
<keyword evidence="7" id="KW-0997">Cell inner membrane</keyword>
<dbReference type="Gene3D" id="3.30.1390.30">
    <property type="entry name" value="Penicillin-binding protein 2a, domain 3"/>
    <property type="match status" value="1"/>
</dbReference>
<keyword evidence="13" id="KW-0573">Peptidoglycan synthesis</keyword>
<dbReference type="PATRIC" id="fig|582515.4.peg.1261"/>
<dbReference type="InterPro" id="IPR012338">
    <property type="entry name" value="Beta-lactam/transpept-like"/>
</dbReference>
<dbReference type="InParanoid" id="U5DMX6"/>
<evidence type="ECO:0000256" key="13">
    <source>
        <dbReference type="ARBA" id="ARBA00022984"/>
    </source>
</evidence>
<dbReference type="GO" id="GO:0046677">
    <property type="term" value="P:response to antibiotic"/>
    <property type="evidence" value="ECO:0007669"/>
    <property type="project" value="UniProtKB-UniRule"/>
</dbReference>
<dbReference type="InterPro" id="IPR050515">
    <property type="entry name" value="Beta-lactam/transpept"/>
</dbReference>
<gene>
    <name evidence="23" type="ORF">KR51_00011260</name>
</gene>
<keyword evidence="8" id="KW-0645">Protease</keyword>
<feature type="domain" description="Penicillin-binding protein transpeptidase" evidence="21">
    <location>
        <begin position="280"/>
        <end position="592"/>
    </location>
</feature>
<evidence type="ECO:0000256" key="11">
    <source>
        <dbReference type="ARBA" id="ARBA00022801"/>
    </source>
</evidence>
<keyword evidence="10" id="KW-0732">Signal</keyword>
<evidence type="ECO:0000256" key="1">
    <source>
        <dbReference type="ARBA" id="ARBA00004167"/>
    </source>
</evidence>
<name>U5DMX6_9CHRO</name>
<evidence type="ECO:0000256" key="12">
    <source>
        <dbReference type="ARBA" id="ARBA00022960"/>
    </source>
</evidence>
<keyword evidence="16 18" id="KW-0046">Antibiotic resistance</keyword>
<feature type="region of interest" description="Disordered" evidence="19">
    <location>
        <begin position="1"/>
        <end position="25"/>
    </location>
</feature>
<comment type="caution">
    <text evidence="23">The sequence shown here is derived from an EMBL/GenBank/DDBJ whole genome shotgun (WGS) entry which is preliminary data.</text>
</comment>
<dbReference type="eggNOG" id="COG0768">
    <property type="taxonomic scope" value="Bacteria"/>
</dbReference>
<dbReference type="PANTHER" id="PTHR30627:SF2">
    <property type="entry name" value="PEPTIDOGLYCAN D,D-TRANSPEPTIDASE MRDA"/>
    <property type="match status" value="1"/>
</dbReference>
<keyword evidence="15 20" id="KW-0472">Membrane</keyword>
<evidence type="ECO:0000256" key="16">
    <source>
        <dbReference type="ARBA" id="ARBA00023251"/>
    </source>
</evidence>
<accession>U5DMX6</accession>
<keyword evidence="11 18" id="KW-0378">Hydrolase</keyword>
<dbReference type="STRING" id="582515.KR51_00011260"/>
<evidence type="ECO:0000256" key="4">
    <source>
        <dbReference type="ARBA" id="ARBA00007898"/>
    </source>
</evidence>
<dbReference type="GO" id="GO:0009002">
    <property type="term" value="F:serine-type D-Ala-D-Ala carboxypeptidase activity"/>
    <property type="evidence" value="ECO:0007669"/>
    <property type="project" value="InterPro"/>
</dbReference>
<protein>
    <recommendedName>
        <fullName evidence="5 18">Beta-lactamase</fullName>
        <ecNumber evidence="5 18">3.5.2.6</ecNumber>
    </recommendedName>
</protein>
<evidence type="ECO:0000313" key="24">
    <source>
        <dbReference type="Proteomes" id="UP000016960"/>
    </source>
</evidence>